<evidence type="ECO:0000313" key="1">
    <source>
        <dbReference type="EMBL" id="RQP01881.1"/>
    </source>
</evidence>
<evidence type="ECO:0000313" key="2">
    <source>
        <dbReference type="Proteomes" id="UP000006729"/>
    </source>
</evidence>
<organism evidence="1 2">
    <name type="scientific">Populus trichocarpa</name>
    <name type="common">Western balsam poplar</name>
    <name type="synonym">Populus balsamifera subsp. trichocarpa</name>
    <dbReference type="NCBI Taxonomy" id="3694"/>
    <lineage>
        <taxon>Eukaryota</taxon>
        <taxon>Viridiplantae</taxon>
        <taxon>Streptophyta</taxon>
        <taxon>Embryophyta</taxon>
        <taxon>Tracheophyta</taxon>
        <taxon>Spermatophyta</taxon>
        <taxon>Magnoliopsida</taxon>
        <taxon>eudicotyledons</taxon>
        <taxon>Gunneridae</taxon>
        <taxon>Pentapetalae</taxon>
        <taxon>rosids</taxon>
        <taxon>fabids</taxon>
        <taxon>Malpighiales</taxon>
        <taxon>Salicaceae</taxon>
        <taxon>Saliceae</taxon>
        <taxon>Populus</taxon>
    </lineage>
</organism>
<sequence>MEEIVGTDEEGRTHQRIVSCFDTTLRVLVLKKLPNLNSIYSGSLLCNSLEEITVGDCPQLTRIPFTISHSLKKIEADPESLLNTVEHF</sequence>
<dbReference type="InParanoid" id="A0A3N7G7A1"/>
<dbReference type="Proteomes" id="UP000006729">
    <property type="component" value="Chromosome 17"/>
</dbReference>
<dbReference type="EMBL" id="CM009306">
    <property type="protein sequence ID" value="RQP01881.1"/>
    <property type="molecule type" value="Genomic_DNA"/>
</dbReference>
<accession>A0A3N7G7A1</accession>
<name>A0A3N7G7A1_POPTR</name>
<reference evidence="1 2" key="1">
    <citation type="journal article" date="2006" name="Science">
        <title>The genome of black cottonwood, Populus trichocarpa (Torr. &amp; Gray).</title>
        <authorList>
            <person name="Tuskan G.A."/>
            <person name="Difazio S."/>
            <person name="Jansson S."/>
            <person name="Bohlmann J."/>
            <person name="Grigoriev I."/>
            <person name="Hellsten U."/>
            <person name="Putnam N."/>
            <person name="Ralph S."/>
            <person name="Rombauts S."/>
            <person name="Salamov A."/>
            <person name="Schein J."/>
            <person name="Sterck L."/>
            <person name="Aerts A."/>
            <person name="Bhalerao R.R."/>
            <person name="Bhalerao R.P."/>
            <person name="Blaudez D."/>
            <person name="Boerjan W."/>
            <person name="Brun A."/>
            <person name="Brunner A."/>
            <person name="Busov V."/>
            <person name="Campbell M."/>
            <person name="Carlson J."/>
            <person name="Chalot M."/>
            <person name="Chapman J."/>
            <person name="Chen G.L."/>
            <person name="Cooper D."/>
            <person name="Coutinho P.M."/>
            <person name="Couturier J."/>
            <person name="Covert S."/>
            <person name="Cronk Q."/>
            <person name="Cunningham R."/>
            <person name="Davis J."/>
            <person name="Degroeve S."/>
            <person name="Dejardin A."/>
            <person name="Depamphilis C."/>
            <person name="Detter J."/>
            <person name="Dirks B."/>
            <person name="Dubchak I."/>
            <person name="Duplessis S."/>
            <person name="Ehlting J."/>
            <person name="Ellis B."/>
            <person name="Gendler K."/>
            <person name="Goodstein D."/>
            <person name="Gribskov M."/>
            <person name="Grimwood J."/>
            <person name="Groover A."/>
            <person name="Gunter L."/>
            <person name="Hamberger B."/>
            <person name="Heinze B."/>
            <person name="Helariutta Y."/>
            <person name="Henrissat B."/>
            <person name="Holligan D."/>
            <person name="Holt R."/>
            <person name="Huang W."/>
            <person name="Islam-Faridi N."/>
            <person name="Jones S."/>
            <person name="Jones-Rhoades M."/>
            <person name="Jorgensen R."/>
            <person name="Joshi C."/>
            <person name="Kangasjarvi J."/>
            <person name="Karlsson J."/>
            <person name="Kelleher C."/>
            <person name="Kirkpatrick R."/>
            <person name="Kirst M."/>
            <person name="Kohler A."/>
            <person name="Kalluri U."/>
            <person name="Larimer F."/>
            <person name="Leebens-Mack J."/>
            <person name="Leple J.C."/>
            <person name="Locascio P."/>
            <person name="Lou Y."/>
            <person name="Lucas S."/>
            <person name="Martin F."/>
            <person name="Montanini B."/>
            <person name="Napoli C."/>
            <person name="Nelson D.R."/>
            <person name="Nelson C."/>
            <person name="Nieminen K."/>
            <person name="Nilsson O."/>
            <person name="Pereda V."/>
            <person name="Peter G."/>
            <person name="Philippe R."/>
            <person name="Pilate G."/>
            <person name="Poliakov A."/>
            <person name="Razumovskaya J."/>
            <person name="Richardson P."/>
            <person name="Rinaldi C."/>
            <person name="Ritland K."/>
            <person name="Rouze P."/>
            <person name="Ryaboy D."/>
            <person name="Schmutz J."/>
            <person name="Schrader J."/>
            <person name="Segerman B."/>
            <person name="Shin H."/>
            <person name="Siddiqui A."/>
            <person name="Sterky F."/>
            <person name="Terry A."/>
            <person name="Tsai C.J."/>
            <person name="Uberbacher E."/>
            <person name="Unneberg P."/>
            <person name="Vahala J."/>
            <person name="Wall K."/>
            <person name="Wessler S."/>
            <person name="Yang G."/>
            <person name="Yin T."/>
            <person name="Douglas C."/>
            <person name="Marra M."/>
            <person name="Sandberg G."/>
            <person name="Van de Peer Y."/>
            <person name="Rokhsar D."/>
        </authorList>
    </citation>
    <scope>NUCLEOTIDE SEQUENCE [LARGE SCALE GENOMIC DNA]</scope>
    <source>
        <strain evidence="2">cv. Nisqually</strain>
    </source>
</reference>
<dbReference type="Gene3D" id="3.80.10.10">
    <property type="entry name" value="Ribonuclease Inhibitor"/>
    <property type="match status" value="1"/>
</dbReference>
<keyword evidence="2" id="KW-1185">Reference proteome</keyword>
<dbReference type="AlphaFoldDB" id="A0A3N7G7A1"/>
<protein>
    <submittedName>
        <fullName evidence="1">Uncharacterized protein</fullName>
    </submittedName>
</protein>
<gene>
    <name evidence="1" type="ORF">POPTR_017G034000</name>
</gene>
<dbReference type="InterPro" id="IPR032675">
    <property type="entry name" value="LRR_dom_sf"/>
</dbReference>
<proteinExistence type="predicted"/>